<reference evidence="2 3" key="1">
    <citation type="journal article" date="2021" name="Nat. Commun.">
        <title>Genetic determinants of endophytism in the Arabidopsis root mycobiome.</title>
        <authorList>
            <person name="Mesny F."/>
            <person name="Miyauchi S."/>
            <person name="Thiergart T."/>
            <person name="Pickel B."/>
            <person name="Atanasova L."/>
            <person name="Karlsson M."/>
            <person name="Huettel B."/>
            <person name="Barry K.W."/>
            <person name="Haridas S."/>
            <person name="Chen C."/>
            <person name="Bauer D."/>
            <person name="Andreopoulos W."/>
            <person name="Pangilinan J."/>
            <person name="LaButti K."/>
            <person name="Riley R."/>
            <person name="Lipzen A."/>
            <person name="Clum A."/>
            <person name="Drula E."/>
            <person name="Henrissat B."/>
            <person name="Kohler A."/>
            <person name="Grigoriev I.V."/>
            <person name="Martin F.M."/>
            <person name="Hacquard S."/>
        </authorList>
    </citation>
    <scope>NUCLEOTIDE SEQUENCE [LARGE SCALE GENOMIC DNA]</scope>
    <source>
        <strain evidence="2 3">MPI-CAGE-CH-0241</strain>
    </source>
</reference>
<feature type="compositionally biased region" description="Low complexity" evidence="1">
    <location>
        <begin position="39"/>
        <end position="55"/>
    </location>
</feature>
<dbReference type="EMBL" id="JAGPYM010000008">
    <property type="protein sequence ID" value="KAH6891220.1"/>
    <property type="molecule type" value="Genomic_DNA"/>
</dbReference>
<evidence type="ECO:0000313" key="3">
    <source>
        <dbReference type="Proteomes" id="UP000777438"/>
    </source>
</evidence>
<feature type="region of interest" description="Disordered" evidence="1">
    <location>
        <begin position="142"/>
        <end position="163"/>
    </location>
</feature>
<keyword evidence="3" id="KW-1185">Reference proteome</keyword>
<organism evidence="2 3">
    <name type="scientific">Thelonectria olida</name>
    <dbReference type="NCBI Taxonomy" id="1576542"/>
    <lineage>
        <taxon>Eukaryota</taxon>
        <taxon>Fungi</taxon>
        <taxon>Dikarya</taxon>
        <taxon>Ascomycota</taxon>
        <taxon>Pezizomycotina</taxon>
        <taxon>Sordariomycetes</taxon>
        <taxon>Hypocreomycetidae</taxon>
        <taxon>Hypocreales</taxon>
        <taxon>Nectriaceae</taxon>
        <taxon>Thelonectria</taxon>
    </lineage>
</organism>
<evidence type="ECO:0000313" key="2">
    <source>
        <dbReference type="EMBL" id="KAH6891220.1"/>
    </source>
</evidence>
<comment type="caution">
    <text evidence="2">The sequence shown here is derived from an EMBL/GenBank/DDBJ whole genome shotgun (WGS) entry which is preliminary data.</text>
</comment>
<gene>
    <name evidence="2" type="ORF">B0T10DRAFT_305812</name>
</gene>
<evidence type="ECO:0000256" key="1">
    <source>
        <dbReference type="SAM" id="MobiDB-lite"/>
    </source>
</evidence>
<dbReference type="Proteomes" id="UP000777438">
    <property type="component" value="Unassembled WGS sequence"/>
</dbReference>
<name>A0A9P9ARH2_9HYPO</name>
<protein>
    <submittedName>
        <fullName evidence="2">Uncharacterized protein</fullName>
    </submittedName>
</protein>
<sequence length="258" mass="28166">MMRDTHDISGSRPCLTICKDCGPQVESLPGVSTQNRILTGPSKSKTSTGTGSDTGADGHDRSGENQVGARDVLLRSSPTPIYLTWLLTQMIVAQHKTSRHNDYVSNQASLVLFLPSLMSPYLAPSLQDDQPVNANRHHKFLAAARPSTPSPRDMSISKGSNSSTHSLMRMTTITIAMQIGYARRMGILTRGRPLQLGDTKNRSSQHGSRNRLAIRTKTQGREDIGSSLHNSKTASSVTRSYLIIYLSFTSRGDWGGLQ</sequence>
<feature type="region of interest" description="Disordered" evidence="1">
    <location>
        <begin position="29"/>
        <end position="72"/>
    </location>
</feature>
<dbReference type="AlphaFoldDB" id="A0A9P9ARH2"/>
<proteinExistence type="predicted"/>
<accession>A0A9P9ARH2</accession>